<dbReference type="EMBL" id="WKLP01000001">
    <property type="protein sequence ID" value="MRY10035.1"/>
    <property type="molecule type" value="Genomic_DNA"/>
</dbReference>
<keyword evidence="1" id="KW-0732">Signal</keyword>
<dbReference type="InterPro" id="IPR021958">
    <property type="entry name" value="DUF3575"/>
</dbReference>
<dbReference type="InterPro" id="IPR036737">
    <property type="entry name" value="OmpA-like_sf"/>
</dbReference>
<feature type="chain" id="PRO_5026012439" evidence="1">
    <location>
        <begin position="22"/>
        <end position="444"/>
    </location>
</feature>
<name>A0A6G1Z8A4_9BACT</name>
<sequence>MKRVIIVFHLILFYFSISLSAQDTNIHRDTLFANIKFRQGYSQLDSTFNDNQMHLNQLITLLDSTALDSSLVLKSITIKGSASPEGSTPMNRQLSEKRAQSMKAYIVDHTTLNDFNIKVDSSDVDWEFLSEMIASTDLPWRDEAVKIIANTPIWVFKDKKIVDGRKKQLCMLQGGHAWEYMSKNFFPALRARFRIMCEWEISRPANNRGDECKTDECETIVNQPSTEERLADVGKDSVATSLVPDMRNTVSTDSLAFTAKSEKDRKFVMLLKTNMLYDVMAIPNIGIEIPITPKWSASANWMYAWWSNDTRHRFWRIYGGDVELRRWFSPRRDTRSLLCGHHLGLYGQMLTYDIEWGGRGYLGDRWSWAVGLSYGYSLPLGKHFNIDFTLGVGYLEGDYMKYHPEDGCYFWDSTHRQKWFGPTKAEVSLIWFIGGRNQQKGGEQ</sequence>
<accession>A0A6G1Z8A4</accession>
<dbReference type="Pfam" id="PF12099">
    <property type="entry name" value="DUF3575"/>
    <property type="match status" value="1"/>
</dbReference>
<organism evidence="2">
    <name type="scientific">Parabacteroides goldsteinii</name>
    <dbReference type="NCBI Taxonomy" id="328812"/>
    <lineage>
        <taxon>Bacteria</taxon>
        <taxon>Pseudomonadati</taxon>
        <taxon>Bacteroidota</taxon>
        <taxon>Bacteroidia</taxon>
        <taxon>Bacteroidales</taxon>
        <taxon>Tannerellaceae</taxon>
        <taxon>Parabacteroides</taxon>
    </lineage>
</organism>
<reference evidence="2" key="1">
    <citation type="journal article" date="2019" name="Nat. Med.">
        <title>A library of human gut bacterial isolates paired with longitudinal multiomics data enables mechanistic microbiome research.</title>
        <authorList>
            <person name="Poyet M."/>
            <person name="Groussin M."/>
            <person name="Gibbons S.M."/>
            <person name="Avila-Pacheco J."/>
            <person name="Jiang X."/>
            <person name="Kearney S.M."/>
            <person name="Perrotta A.R."/>
            <person name="Berdy B."/>
            <person name="Zhao S."/>
            <person name="Lieberman T.D."/>
            <person name="Swanson P.K."/>
            <person name="Smith M."/>
            <person name="Roesemann S."/>
            <person name="Alexander J.E."/>
            <person name="Rich S.A."/>
            <person name="Livny J."/>
            <person name="Vlamakis H."/>
            <person name="Clish C."/>
            <person name="Bullock K."/>
            <person name="Deik A."/>
            <person name="Scott J."/>
            <person name="Pierce K.A."/>
            <person name="Xavier R.J."/>
            <person name="Alm E.J."/>
        </authorList>
    </citation>
    <scope>NUCLEOTIDE SEQUENCE</scope>
    <source>
        <strain evidence="2">BIOML-A4</strain>
    </source>
</reference>
<dbReference type="RefSeq" id="WP_010800753.1">
    <property type="nucleotide sequence ID" value="NZ_CAMSPL010000012.1"/>
</dbReference>
<proteinExistence type="predicted"/>
<gene>
    <name evidence="2" type="ORF">GKE01_00970</name>
</gene>
<protein>
    <submittedName>
        <fullName evidence="2">DUF3575 domain-containing protein</fullName>
    </submittedName>
</protein>
<dbReference type="Gene3D" id="3.30.1330.60">
    <property type="entry name" value="OmpA-like domain"/>
    <property type="match status" value="1"/>
</dbReference>
<evidence type="ECO:0000313" key="2">
    <source>
        <dbReference type="EMBL" id="MRY10035.1"/>
    </source>
</evidence>
<feature type="signal peptide" evidence="1">
    <location>
        <begin position="1"/>
        <end position="21"/>
    </location>
</feature>
<evidence type="ECO:0000256" key="1">
    <source>
        <dbReference type="SAM" id="SignalP"/>
    </source>
</evidence>
<comment type="caution">
    <text evidence="2">The sequence shown here is derived from an EMBL/GenBank/DDBJ whole genome shotgun (WGS) entry which is preliminary data.</text>
</comment>
<dbReference type="AlphaFoldDB" id="A0A6G1Z8A4"/>
<dbReference type="SUPFAM" id="SSF103088">
    <property type="entry name" value="OmpA-like"/>
    <property type="match status" value="1"/>
</dbReference>